<evidence type="ECO:0000313" key="1">
    <source>
        <dbReference type="EMBL" id="GGK32195.1"/>
    </source>
</evidence>
<organism evidence="1 2">
    <name type="scientific">Pilimelia terevasa</name>
    <dbReference type="NCBI Taxonomy" id="53372"/>
    <lineage>
        <taxon>Bacteria</taxon>
        <taxon>Bacillati</taxon>
        <taxon>Actinomycetota</taxon>
        <taxon>Actinomycetes</taxon>
        <taxon>Micromonosporales</taxon>
        <taxon>Micromonosporaceae</taxon>
        <taxon>Pilimelia</taxon>
    </lineage>
</organism>
<sequence>MPFPGVPLPVRVYLDPGGAPADPGSWAWTDITGYVRDRDGIEIAVGRPDERGEVGPGRCTLRLDNTDGRFSPRNPLGAWYGELGRNTPIRVALAWLSDTFGRTVVNGWGTSSSGHAWTLSGTAADFDVTAGAGTIVVATAGTAPSATLAPTLHDVSARITGTLSTANVTGNQAGFGVDLRGGTSGAWSCMALVNADESVTAIIYGRTGAVLASATVPTLTHSGQALTVRGEASGTDLRVRVWAAAGAEPAVWHATAAATDLDPGTVGVLAYRHASNTNAGLTVTFDNFGVEVERFTGLVSEWPPRWDLSGNDATTPIVANGILRRLAQGQAPAAPALRRAIGVHSPVAHWPLDDGASARSGASLVPGGTPLAAAGTFTWSDGTPPLGATGCVRADGVYNTTLGTTLGVLKGSAVPNAAAAAGWTFVLWERQVNAWAAGQTMNTYGWIYDAGGSGTVWVWQINHQTQQIDCAWYSDANTFGGAVGSLTTIDILGDWRQIAVTLAQAGADISAAVHITSSYDGAPVATYTAASTVAGRTLGAPDRLELWIQGYTGAGVVLPVAYLSTCALLPAALTTAQLTALGEAGFGGSGQTAVQRIAALCAQEGVPVHLPGVDHSSVLGAQPARQLLDLIREAERTDAGVLYERGGGLAYRPRADTYNAAADLTIGWEHTSPAPEPTDDDQRLRNRIVASRENAESVTVEDAASIAAAGLYEDPVQVSLPGPGMLPSHATWRLRAGTITDQRYPAIGINLAGQTALADGWLGCQIGSRIDLVDPPAGQAPDDAPLILEGWTERLHIFGWDLELATSPATVYRVGVYDDTDLGRADTGGSQLNSAATAGATSLSVLTTVPPTWSTTAVPYDIAVGGERITVTAVTAAVANVQTFTVVRAVNGVAKAHAAGAPVSLWAPVRYAL</sequence>
<accession>A0A8J3BSI2</accession>
<dbReference type="EMBL" id="BMQC01000008">
    <property type="protein sequence ID" value="GGK32195.1"/>
    <property type="molecule type" value="Genomic_DNA"/>
</dbReference>
<protein>
    <submittedName>
        <fullName evidence="1">Uncharacterized protein</fullName>
    </submittedName>
</protein>
<comment type="caution">
    <text evidence="1">The sequence shown here is derived from an EMBL/GenBank/DDBJ whole genome shotgun (WGS) entry which is preliminary data.</text>
</comment>
<dbReference type="Proteomes" id="UP000662200">
    <property type="component" value="Unassembled WGS sequence"/>
</dbReference>
<reference evidence="1" key="1">
    <citation type="journal article" date="2014" name="Int. J. Syst. Evol. Microbiol.">
        <title>Complete genome sequence of Corynebacterium casei LMG S-19264T (=DSM 44701T), isolated from a smear-ripened cheese.</title>
        <authorList>
            <consortium name="US DOE Joint Genome Institute (JGI-PGF)"/>
            <person name="Walter F."/>
            <person name="Albersmeier A."/>
            <person name="Kalinowski J."/>
            <person name="Ruckert C."/>
        </authorList>
    </citation>
    <scope>NUCLEOTIDE SEQUENCE</scope>
    <source>
        <strain evidence="1">JCM 3091</strain>
    </source>
</reference>
<dbReference type="RefSeq" id="WP_189114573.1">
    <property type="nucleotide sequence ID" value="NZ_BMQC01000008.1"/>
</dbReference>
<proteinExistence type="predicted"/>
<evidence type="ECO:0000313" key="2">
    <source>
        <dbReference type="Proteomes" id="UP000662200"/>
    </source>
</evidence>
<reference evidence="1" key="2">
    <citation type="submission" date="2020-09" db="EMBL/GenBank/DDBJ databases">
        <authorList>
            <person name="Sun Q."/>
            <person name="Ohkuma M."/>
        </authorList>
    </citation>
    <scope>NUCLEOTIDE SEQUENCE</scope>
    <source>
        <strain evidence="1">JCM 3091</strain>
    </source>
</reference>
<name>A0A8J3BSI2_9ACTN</name>
<keyword evidence="2" id="KW-1185">Reference proteome</keyword>
<gene>
    <name evidence="1" type="ORF">GCM10010124_26240</name>
</gene>
<dbReference type="AlphaFoldDB" id="A0A8J3BSI2"/>